<proteinExistence type="predicted"/>
<evidence type="ECO:0000313" key="2">
    <source>
        <dbReference type="Proteomes" id="UP000828390"/>
    </source>
</evidence>
<dbReference type="AlphaFoldDB" id="A0A9D4D184"/>
<gene>
    <name evidence="1" type="ORF">DPMN_042015</name>
</gene>
<evidence type="ECO:0000313" key="1">
    <source>
        <dbReference type="EMBL" id="KAH3735483.1"/>
    </source>
</evidence>
<keyword evidence="2" id="KW-1185">Reference proteome</keyword>
<reference evidence="1" key="2">
    <citation type="submission" date="2020-11" db="EMBL/GenBank/DDBJ databases">
        <authorList>
            <person name="McCartney M.A."/>
            <person name="Auch B."/>
            <person name="Kono T."/>
            <person name="Mallez S."/>
            <person name="Becker A."/>
            <person name="Gohl D.M."/>
            <person name="Silverstein K.A.T."/>
            <person name="Koren S."/>
            <person name="Bechman K.B."/>
            <person name="Herman A."/>
            <person name="Abrahante J.E."/>
            <person name="Garbe J."/>
        </authorList>
    </citation>
    <scope>NUCLEOTIDE SEQUENCE</scope>
    <source>
        <strain evidence="1">Duluth1</strain>
        <tissue evidence="1">Whole animal</tissue>
    </source>
</reference>
<reference evidence="1" key="1">
    <citation type="journal article" date="2019" name="bioRxiv">
        <title>The Genome of the Zebra Mussel, Dreissena polymorpha: A Resource for Invasive Species Research.</title>
        <authorList>
            <person name="McCartney M.A."/>
            <person name="Auch B."/>
            <person name="Kono T."/>
            <person name="Mallez S."/>
            <person name="Zhang Y."/>
            <person name="Obille A."/>
            <person name="Becker A."/>
            <person name="Abrahante J.E."/>
            <person name="Garbe J."/>
            <person name="Badalamenti J.P."/>
            <person name="Herman A."/>
            <person name="Mangelson H."/>
            <person name="Liachko I."/>
            <person name="Sullivan S."/>
            <person name="Sone E.D."/>
            <person name="Koren S."/>
            <person name="Silverstein K.A.T."/>
            <person name="Beckman K.B."/>
            <person name="Gohl D.M."/>
        </authorList>
    </citation>
    <scope>NUCLEOTIDE SEQUENCE</scope>
    <source>
        <strain evidence="1">Duluth1</strain>
        <tissue evidence="1">Whole animal</tissue>
    </source>
</reference>
<name>A0A9D4D184_DREPO</name>
<organism evidence="1 2">
    <name type="scientific">Dreissena polymorpha</name>
    <name type="common">Zebra mussel</name>
    <name type="synonym">Mytilus polymorpha</name>
    <dbReference type="NCBI Taxonomy" id="45954"/>
    <lineage>
        <taxon>Eukaryota</taxon>
        <taxon>Metazoa</taxon>
        <taxon>Spiralia</taxon>
        <taxon>Lophotrochozoa</taxon>
        <taxon>Mollusca</taxon>
        <taxon>Bivalvia</taxon>
        <taxon>Autobranchia</taxon>
        <taxon>Heteroconchia</taxon>
        <taxon>Euheterodonta</taxon>
        <taxon>Imparidentia</taxon>
        <taxon>Neoheterodontei</taxon>
        <taxon>Myida</taxon>
        <taxon>Dreissenoidea</taxon>
        <taxon>Dreissenidae</taxon>
        <taxon>Dreissena</taxon>
    </lineage>
</organism>
<dbReference type="Proteomes" id="UP000828390">
    <property type="component" value="Unassembled WGS sequence"/>
</dbReference>
<sequence>MSLTFFPIDCGLLILNTMQTLSRSTFVSPSTNSSATMKRPGMVLSMGKKVPCWYSRIEVCEH</sequence>
<accession>A0A9D4D184</accession>
<dbReference type="EMBL" id="JAIWYP010000011">
    <property type="protein sequence ID" value="KAH3735483.1"/>
    <property type="molecule type" value="Genomic_DNA"/>
</dbReference>
<protein>
    <submittedName>
        <fullName evidence="1">Uncharacterized protein</fullName>
    </submittedName>
</protein>
<comment type="caution">
    <text evidence="1">The sequence shown here is derived from an EMBL/GenBank/DDBJ whole genome shotgun (WGS) entry which is preliminary data.</text>
</comment>